<reference evidence="2 3" key="1">
    <citation type="submission" date="2020-06" db="EMBL/GenBank/DDBJ databases">
        <title>The endosymbiont of the kinetoplastid Bodo saltans is a Paracaedibacter-like alpha-proteobacterium possessing a putative toxin-antitoxin system.</title>
        <authorList>
            <person name="Midha S."/>
            <person name="Rigden D.J."/>
            <person name="Siozios S."/>
            <person name="Hurst G.D.D."/>
            <person name="Jackson A.P."/>
        </authorList>
    </citation>
    <scope>NUCLEOTIDE SEQUENCE [LARGE SCALE GENOMIC DNA]</scope>
    <source>
        <strain evidence="2">Lake Konstanz</strain>
    </source>
</reference>
<feature type="chain" id="PRO_5032983008" evidence="1">
    <location>
        <begin position="24"/>
        <end position="206"/>
    </location>
</feature>
<keyword evidence="3" id="KW-1185">Reference proteome</keyword>
<gene>
    <name evidence="2" type="ORF">CPBP_01159</name>
</gene>
<name>A0A7L9RUS8_9PROT</name>
<dbReference type="Proteomes" id="UP000594001">
    <property type="component" value="Chromosome"/>
</dbReference>
<organism evidence="2 3">
    <name type="scientific">Candidatus Bodocaedibacter vickermanii</name>
    <dbReference type="NCBI Taxonomy" id="2741701"/>
    <lineage>
        <taxon>Bacteria</taxon>
        <taxon>Pseudomonadati</taxon>
        <taxon>Pseudomonadota</taxon>
        <taxon>Alphaproteobacteria</taxon>
        <taxon>Holosporales</taxon>
        <taxon>Candidatus Paracaedibacteraceae</taxon>
        <taxon>Candidatus Bodocaedibacter</taxon>
    </lineage>
</organism>
<proteinExistence type="predicted"/>
<accession>A0A7L9RUS8</accession>
<feature type="signal peptide" evidence="1">
    <location>
        <begin position="1"/>
        <end position="23"/>
    </location>
</feature>
<sequence length="206" mass="22495">MNKKLLSIAYIALMLYTIHPSFAAEEMTIFGDSAKSFTDTEDKIVILKPNPNEIAVLNISKAGIKPQRAILSDTPDTADYLKTVFLRNGFCITVPVFSSTSRTAEWEGSIVGKNNISISADDFRIKKLTIFGTNGNVTLSFNNPKSLIKSITLGTSDIPITSRGEELHIGSIWGSFNGELSSEPQLIHILGYSLIEVEINPEAIAD</sequence>
<dbReference type="KEGG" id="pbal:CPBP_01159"/>
<dbReference type="EMBL" id="CP054719">
    <property type="protein sequence ID" value="QOL20367.1"/>
    <property type="molecule type" value="Genomic_DNA"/>
</dbReference>
<evidence type="ECO:0000256" key="1">
    <source>
        <dbReference type="SAM" id="SignalP"/>
    </source>
</evidence>
<dbReference type="AlphaFoldDB" id="A0A7L9RUS8"/>
<protein>
    <submittedName>
        <fullName evidence="2">Uncharacterized protein</fullName>
    </submittedName>
</protein>
<evidence type="ECO:0000313" key="2">
    <source>
        <dbReference type="EMBL" id="QOL20367.1"/>
    </source>
</evidence>
<keyword evidence="1" id="KW-0732">Signal</keyword>
<dbReference type="RefSeq" id="WP_350331917.1">
    <property type="nucleotide sequence ID" value="NZ_CP054719.1"/>
</dbReference>
<evidence type="ECO:0000313" key="3">
    <source>
        <dbReference type="Proteomes" id="UP000594001"/>
    </source>
</evidence>